<proteinExistence type="predicted"/>
<protein>
    <submittedName>
        <fullName evidence="1">Uncharacterized protein</fullName>
    </submittedName>
</protein>
<organism evidence="1 2">
    <name type="scientific">Porphyromonas crevioricanis JCM 15906</name>
    <dbReference type="NCBI Taxonomy" id="1305617"/>
    <lineage>
        <taxon>Bacteria</taxon>
        <taxon>Pseudomonadati</taxon>
        <taxon>Bacteroidota</taxon>
        <taxon>Bacteroidia</taxon>
        <taxon>Bacteroidales</taxon>
        <taxon>Porphyromonadaceae</taxon>
        <taxon>Porphyromonas</taxon>
    </lineage>
</organism>
<evidence type="ECO:0000313" key="1">
    <source>
        <dbReference type="EMBL" id="GAD04997.1"/>
    </source>
</evidence>
<name>T1CMN1_9PORP</name>
<comment type="caution">
    <text evidence="1">The sequence shown here is derived from an EMBL/GenBank/DDBJ whole genome shotgun (WGS) entry which is preliminary data.</text>
</comment>
<reference evidence="2" key="1">
    <citation type="journal article" date="2013" name="Genome">
        <title>Draft Genome Sequences of Porphyromonas crevioricanis JCM 15906T and Porphyromonas cansulci JCM 13913T Isolated from a Canine Oral Cavity.</title>
        <authorList>
            <person name="Sakamoto M."/>
            <person name="Tanaka N."/>
            <person name="Shiwa Y."/>
            <person name="Yoshikawa H."/>
            <person name="Ohkuma M."/>
        </authorList>
    </citation>
    <scope>NUCLEOTIDE SEQUENCE [LARGE SCALE GENOMIC DNA]</scope>
    <source>
        <strain evidence="2">JCM 15906</strain>
    </source>
</reference>
<dbReference type="Proteomes" id="UP000018031">
    <property type="component" value="Unassembled WGS sequence"/>
</dbReference>
<evidence type="ECO:0000313" key="2">
    <source>
        <dbReference type="Proteomes" id="UP000018031"/>
    </source>
</evidence>
<accession>T1CMN1</accession>
<reference evidence="1 2" key="2">
    <citation type="journal article" date="2013" name="Genome Announc.">
        <title>Draft Genome Sequences of Porphyromonas crevioricanis JCM 15906T and Porphyromonas cansulci JCM 13913T Isolated from a Canine Oral Cavity.</title>
        <authorList>
            <person name="Sakamoto M."/>
            <person name="Tanaka N."/>
            <person name="Shiwa Y."/>
            <person name="Yoshikawa H."/>
            <person name="Ohkuma M."/>
        </authorList>
    </citation>
    <scope>NUCLEOTIDE SEQUENCE [LARGE SCALE GENOMIC DNA]</scope>
    <source>
        <strain evidence="1 2">JCM 15906</strain>
    </source>
</reference>
<dbReference type="AlphaFoldDB" id="T1CMN1"/>
<sequence>MTFLLLVLAWEVLHLYRCRFCAGFAKLKWAYVKYCLA</sequence>
<dbReference type="EMBL" id="BAOU01000017">
    <property type="protein sequence ID" value="GAD04997.1"/>
    <property type="molecule type" value="Genomic_DNA"/>
</dbReference>
<gene>
    <name evidence="1" type="ORF">PORCRE_694</name>
</gene>